<reference evidence="1 2" key="1">
    <citation type="submission" date="2021-12" db="EMBL/GenBank/DDBJ databases">
        <title>Genome sequencing of bacteria with rrn-lacking chromosome and rrn-plasmid.</title>
        <authorList>
            <person name="Anda M."/>
            <person name="Iwasaki W."/>
        </authorList>
    </citation>
    <scope>NUCLEOTIDE SEQUENCE [LARGE SCALE GENOMIC DNA]</scope>
    <source>
        <strain evidence="1 2">DSM 100852</strain>
    </source>
</reference>
<sequence>MPLKLIENIKLLLSRDELCGEWSSDDWSGFMMIMGSWMRINPDGTGNYRSWGIGDEGCEHYDFTGEFEWERIGKDKISIHEKGADSPEVIQYRLAKVNGRTELTSLQPKMGTIRLEAFWNFAQIMFKQN</sequence>
<dbReference type="RefSeq" id="WP_338393533.1">
    <property type="nucleotide sequence ID" value="NZ_AP025314.1"/>
</dbReference>
<dbReference type="AlphaFoldDB" id="A0AAU9C8F4"/>
<protein>
    <recommendedName>
        <fullName evidence="3">Activator of Hsp90 ATPase homolog 1-like protein</fullName>
    </recommendedName>
</protein>
<accession>A0AAU9C8F4</accession>
<name>A0AAU9C8F4_9BACT</name>
<dbReference type="KEGG" id="fax:FUAX_06960"/>
<dbReference type="EMBL" id="AP025314">
    <property type="protein sequence ID" value="BDD08264.1"/>
    <property type="molecule type" value="Genomic_DNA"/>
</dbReference>
<dbReference type="Proteomes" id="UP001348817">
    <property type="component" value="Chromosome"/>
</dbReference>
<organism evidence="1 2">
    <name type="scientific">Fulvitalea axinellae</name>
    <dbReference type="NCBI Taxonomy" id="1182444"/>
    <lineage>
        <taxon>Bacteria</taxon>
        <taxon>Pseudomonadati</taxon>
        <taxon>Bacteroidota</taxon>
        <taxon>Cytophagia</taxon>
        <taxon>Cytophagales</taxon>
        <taxon>Persicobacteraceae</taxon>
        <taxon>Fulvitalea</taxon>
    </lineage>
</organism>
<evidence type="ECO:0000313" key="2">
    <source>
        <dbReference type="Proteomes" id="UP001348817"/>
    </source>
</evidence>
<evidence type="ECO:0008006" key="3">
    <source>
        <dbReference type="Google" id="ProtNLM"/>
    </source>
</evidence>
<evidence type="ECO:0000313" key="1">
    <source>
        <dbReference type="EMBL" id="BDD08264.1"/>
    </source>
</evidence>
<keyword evidence="2" id="KW-1185">Reference proteome</keyword>
<gene>
    <name evidence="1" type="ORF">FUAX_06960</name>
</gene>
<proteinExistence type="predicted"/>